<comment type="function">
    <text evidence="8">Catalyzes the deamination of adenosine to inosine at the wobble position 34 of tRNA(Arg2).</text>
</comment>
<sequence>MNDAYWMRRALALANLAAEAGEVPVGALLIKDGREIATGWNRPIGDNDPTAHAEIVALRAGALALGNYRLPDAWLYVTLEPCVMCAGAIIQARLAGVVFGADDPKAGAAGSVFQVLGSDTLNHRSVCRGGVCAGEARAILQAFFAQRRKASSRLRRGSPFGR</sequence>
<keyword evidence="4 8" id="KW-0479">Metal-binding</keyword>
<organism evidence="10">
    <name type="scientific">Candidatus Kentrum sp. SD</name>
    <dbReference type="NCBI Taxonomy" id="2126332"/>
    <lineage>
        <taxon>Bacteria</taxon>
        <taxon>Pseudomonadati</taxon>
        <taxon>Pseudomonadota</taxon>
        <taxon>Gammaproteobacteria</taxon>
        <taxon>Candidatus Kentrum</taxon>
    </lineage>
</organism>
<proteinExistence type="inferred from homology"/>
<feature type="domain" description="CMP/dCMP-type deaminase" evidence="9">
    <location>
        <begin position="1"/>
        <end position="113"/>
    </location>
</feature>
<evidence type="ECO:0000313" key="10">
    <source>
        <dbReference type="EMBL" id="VFK39456.1"/>
    </source>
</evidence>
<comment type="cofactor">
    <cofactor evidence="8">
        <name>Zn(2+)</name>
        <dbReference type="ChEBI" id="CHEBI:29105"/>
    </cofactor>
    <text evidence="8">Binds 1 zinc ion per subunit.</text>
</comment>
<evidence type="ECO:0000256" key="1">
    <source>
        <dbReference type="ARBA" id="ARBA00010669"/>
    </source>
</evidence>
<reference evidence="10" key="1">
    <citation type="submission" date="2019-02" db="EMBL/GenBank/DDBJ databases">
        <authorList>
            <person name="Gruber-Vodicka R. H."/>
            <person name="Seah K. B. B."/>
        </authorList>
    </citation>
    <scope>NUCLEOTIDE SEQUENCE</scope>
    <source>
        <strain evidence="12">BECK_S127</strain>
        <strain evidence="11">BECK_S1320</strain>
        <strain evidence="10">BECK_S1321</strain>
    </source>
</reference>
<evidence type="ECO:0000256" key="3">
    <source>
        <dbReference type="ARBA" id="ARBA00022694"/>
    </source>
</evidence>
<dbReference type="SUPFAM" id="SSF53927">
    <property type="entry name" value="Cytidine deaminase-like"/>
    <property type="match status" value="1"/>
</dbReference>
<evidence type="ECO:0000256" key="8">
    <source>
        <dbReference type="HAMAP-Rule" id="MF_00972"/>
    </source>
</evidence>
<comment type="catalytic activity">
    <reaction evidence="7 8">
        <text>adenosine(34) in tRNA + H2O + H(+) = inosine(34) in tRNA + NH4(+)</text>
        <dbReference type="Rhea" id="RHEA:43168"/>
        <dbReference type="Rhea" id="RHEA-COMP:10373"/>
        <dbReference type="Rhea" id="RHEA-COMP:10374"/>
        <dbReference type="ChEBI" id="CHEBI:15377"/>
        <dbReference type="ChEBI" id="CHEBI:15378"/>
        <dbReference type="ChEBI" id="CHEBI:28938"/>
        <dbReference type="ChEBI" id="CHEBI:74411"/>
        <dbReference type="ChEBI" id="CHEBI:82852"/>
        <dbReference type="EC" id="3.5.4.33"/>
    </reaction>
</comment>
<feature type="binding site" evidence="8">
    <location>
        <position position="85"/>
    </location>
    <ligand>
        <name>Zn(2+)</name>
        <dbReference type="ChEBI" id="CHEBI:29105"/>
        <note>catalytic</note>
    </ligand>
</feature>
<evidence type="ECO:0000256" key="7">
    <source>
        <dbReference type="ARBA" id="ARBA00048045"/>
    </source>
</evidence>
<dbReference type="InterPro" id="IPR058535">
    <property type="entry name" value="MafB19-deam"/>
</dbReference>
<keyword evidence="6 8" id="KW-0862">Zinc</keyword>
<dbReference type="PROSITE" id="PS51747">
    <property type="entry name" value="CYT_DCMP_DEAMINASES_2"/>
    <property type="match status" value="1"/>
</dbReference>
<protein>
    <recommendedName>
        <fullName evidence="8">tRNA-specific adenosine deaminase</fullName>
        <ecNumber evidence="8">3.5.4.33</ecNumber>
    </recommendedName>
</protein>
<dbReference type="InterPro" id="IPR016193">
    <property type="entry name" value="Cytidine_deaminase-like"/>
</dbReference>
<evidence type="ECO:0000256" key="2">
    <source>
        <dbReference type="ARBA" id="ARBA00011738"/>
    </source>
</evidence>
<evidence type="ECO:0000313" key="11">
    <source>
        <dbReference type="EMBL" id="VFK43681.1"/>
    </source>
</evidence>
<dbReference type="EC" id="3.5.4.33" evidence="8"/>
<dbReference type="PANTHER" id="PTHR11079">
    <property type="entry name" value="CYTOSINE DEAMINASE FAMILY MEMBER"/>
    <property type="match status" value="1"/>
</dbReference>
<dbReference type="PROSITE" id="PS00903">
    <property type="entry name" value="CYT_DCMP_DEAMINASES_1"/>
    <property type="match status" value="1"/>
</dbReference>
<dbReference type="CDD" id="cd01285">
    <property type="entry name" value="nucleoside_deaminase"/>
    <property type="match status" value="1"/>
</dbReference>
<feature type="binding site" evidence="8">
    <location>
        <position position="52"/>
    </location>
    <ligand>
        <name>Zn(2+)</name>
        <dbReference type="ChEBI" id="CHEBI:29105"/>
        <note>catalytic</note>
    </ligand>
</feature>
<name>A0A450YD36_9GAMM</name>
<gene>
    <name evidence="8" type="primary">tadA</name>
    <name evidence="12" type="ORF">BECKSD772D_GA0070982_104210</name>
    <name evidence="11" type="ORF">BECKSD772E_GA0070983_102810</name>
    <name evidence="10" type="ORF">BECKSD772F_GA0070984_10396</name>
</gene>
<keyword evidence="5 8" id="KW-0378">Hydrolase</keyword>
<feature type="active site" description="Proton donor" evidence="8">
    <location>
        <position position="54"/>
    </location>
</feature>
<dbReference type="Pfam" id="PF14437">
    <property type="entry name" value="MafB19-deam"/>
    <property type="match status" value="1"/>
</dbReference>
<keyword evidence="3 8" id="KW-0819">tRNA processing</keyword>
<dbReference type="HAMAP" id="MF_00972">
    <property type="entry name" value="tRNA_aden_deaminase"/>
    <property type="match status" value="1"/>
</dbReference>
<dbReference type="NCBIfam" id="NF008113">
    <property type="entry name" value="PRK10860.1"/>
    <property type="match status" value="1"/>
</dbReference>
<accession>A0A450YD36</accession>
<dbReference type="FunFam" id="3.40.140.10:FF:000005">
    <property type="entry name" value="tRNA-specific adenosine deaminase"/>
    <property type="match status" value="1"/>
</dbReference>
<evidence type="ECO:0000256" key="5">
    <source>
        <dbReference type="ARBA" id="ARBA00022801"/>
    </source>
</evidence>
<comment type="similarity">
    <text evidence="1">Belongs to the cytidine and deoxycytidylate deaminase family. ADAT2 subfamily.</text>
</comment>
<dbReference type="PANTHER" id="PTHR11079:SF202">
    <property type="entry name" value="TRNA-SPECIFIC ADENOSINE DEAMINASE"/>
    <property type="match status" value="1"/>
</dbReference>
<dbReference type="EMBL" id="CAADFU010000028">
    <property type="protein sequence ID" value="VFK43681.1"/>
    <property type="molecule type" value="Genomic_DNA"/>
</dbReference>
<evidence type="ECO:0000259" key="9">
    <source>
        <dbReference type="PROSITE" id="PS51747"/>
    </source>
</evidence>
<dbReference type="EMBL" id="CAADFR010000039">
    <property type="protein sequence ID" value="VFK39456.1"/>
    <property type="molecule type" value="Genomic_DNA"/>
</dbReference>
<dbReference type="InterPro" id="IPR028883">
    <property type="entry name" value="tRNA_aden_deaminase"/>
</dbReference>
<dbReference type="InterPro" id="IPR016192">
    <property type="entry name" value="APOBEC/CMP_deaminase_Zn-bd"/>
</dbReference>
<comment type="subunit">
    <text evidence="2 8">Homodimer.</text>
</comment>
<feature type="binding site" evidence="8">
    <location>
        <position position="82"/>
    </location>
    <ligand>
        <name>Zn(2+)</name>
        <dbReference type="ChEBI" id="CHEBI:29105"/>
        <note>catalytic</note>
    </ligand>
</feature>
<dbReference type="GO" id="GO:0008270">
    <property type="term" value="F:zinc ion binding"/>
    <property type="evidence" value="ECO:0007669"/>
    <property type="project" value="UniProtKB-UniRule"/>
</dbReference>
<dbReference type="EMBL" id="CAADHB010000042">
    <property type="protein sequence ID" value="VFK79257.1"/>
    <property type="molecule type" value="Genomic_DNA"/>
</dbReference>
<evidence type="ECO:0000256" key="4">
    <source>
        <dbReference type="ARBA" id="ARBA00022723"/>
    </source>
</evidence>
<evidence type="ECO:0000256" key="6">
    <source>
        <dbReference type="ARBA" id="ARBA00022833"/>
    </source>
</evidence>
<dbReference type="Gene3D" id="3.40.140.10">
    <property type="entry name" value="Cytidine Deaminase, domain 2"/>
    <property type="match status" value="1"/>
</dbReference>
<evidence type="ECO:0000313" key="12">
    <source>
        <dbReference type="EMBL" id="VFK79257.1"/>
    </source>
</evidence>
<dbReference type="GO" id="GO:0002100">
    <property type="term" value="P:tRNA wobble adenosine to inosine editing"/>
    <property type="evidence" value="ECO:0007669"/>
    <property type="project" value="UniProtKB-UniRule"/>
</dbReference>
<dbReference type="InterPro" id="IPR002125">
    <property type="entry name" value="CMP_dCMP_dom"/>
</dbReference>
<dbReference type="GO" id="GO:0052717">
    <property type="term" value="F:tRNA-specific adenosine-34 deaminase activity"/>
    <property type="evidence" value="ECO:0007669"/>
    <property type="project" value="UniProtKB-UniRule"/>
</dbReference>
<dbReference type="AlphaFoldDB" id="A0A450YD36"/>